<keyword evidence="2" id="KW-1185">Reference proteome</keyword>
<reference evidence="1" key="1">
    <citation type="journal article" date="2014" name="Int. J. Syst. Evol. Microbiol.">
        <title>Complete genome sequence of Corynebacterium casei LMG S-19264T (=DSM 44701T), isolated from a smear-ripened cheese.</title>
        <authorList>
            <consortium name="US DOE Joint Genome Institute (JGI-PGF)"/>
            <person name="Walter F."/>
            <person name="Albersmeier A."/>
            <person name="Kalinowski J."/>
            <person name="Ruckert C."/>
        </authorList>
    </citation>
    <scope>NUCLEOTIDE SEQUENCE</scope>
    <source>
        <strain evidence="1">CGMCC 1.15493</strain>
    </source>
</reference>
<sequence length="84" mass="9029">MSYNPHNFCRGLEGAIQGFAMAAANAAAQERMIDRSGPAAVACLSSALRAERRLAKALAAELTLALDRLAEAEDELSMRPRGRR</sequence>
<dbReference type="Proteomes" id="UP000613160">
    <property type="component" value="Unassembled WGS sequence"/>
</dbReference>
<protein>
    <submittedName>
        <fullName evidence="1">Uncharacterized protein</fullName>
    </submittedName>
</protein>
<evidence type="ECO:0000313" key="1">
    <source>
        <dbReference type="EMBL" id="GGD43872.1"/>
    </source>
</evidence>
<dbReference type="EMBL" id="BMJJ01000024">
    <property type="protein sequence ID" value="GGD43872.1"/>
    <property type="molecule type" value="Genomic_DNA"/>
</dbReference>
<name>A0A916YGS3_9HYPH</name>
<dbReference type="RefSeq" id="WP_188855463.1">
    <property type="nucleotide sequence ID" value="NZ_BMJJ01000024.1"/>
</dbReference>
<reference evidence="1" key="2">
    <citation type="submission" date="2020-09" db="EMBL/GenBank/DDBJ databases">
        <authorList>
            <person name="Sun Q."/>
            <person name="Zhou Y."/>
        </authorList>
    </citation>
    <scope>NUCLEOTIDE SEQUENCE</scope>
    <source>
        <strain evidence="1">CGMCC 1.15493</strain>
    </source>
</reference>
<proteinExistence type="predicted"/>
<gene>
    <name evidence="1" type="ORF">GCM10011335_53110</name>
</gene>
<comment type="caution">
    <text evidence="1">The sequence shown here is derived from an EMBL/GenBank/DDBJ whole genome shotgun (WGS) entry which is preliminary data.</text>
</comment>
<evidence type="ECO:0000313" key="2">
    <source>
        <dbReference type="Proteomes" id="UP000613160"/>
    </source>
</evidence>
<dbReference type="AlphaFoldDB" id="A0A916YGS3"/>
<organism evidence="1 2">
    <name type="scientific">Aureimonas glaciei</name>
    <dbReference type="NCBI Taxonomy" id="1776957"/>
    <lineage>
        <taxon>Bacteria</taxon>
        <taxon>Pseudomonadati</taxon>
        <taxon>Pseudomonadota</taxon>
        <taxon>Alphaproteobacteria</taxon>
        <taxon>Hyphomicrobiales</taxon>
        <taxon>Aurantimonadaceae</taxon>
        <taxon>Aureimonas</taxon>
    </lineage>
</organism>
<accession>A0A916YGS3</accession>